<dbReference type="Proteomes" id="UP000822688">
    <property type="component" value="Chromosome 10"/>
</dbReference>
<evidence type="ECO:0000313" key="9">
    <source>
        <dbReference type="EMBL" id="KAG0559388.1"/>
    </source>
</evidence>
<dbReference type="InterPro" id="IPR035952">
    <property type="entry name" value="Rhomboid-like_sf"/>
</dbReference>
<evidence type="ECO:0000256" key="8">
    <source>
        <dbReference type="RuleBase" id="RU363059"/>
    </source>
</evidence>
<keyword evidence="10" id="KW-1185">Reference proteome</keyword>
<dbReference type="GO" id="GO:0006950">
    <property type="term" value="P:response to stress"/>
    <property type="evidence" value="ECO:0007669"/>
    <property type="project" value="UniProtKB-ARBA"/>
</dbReference>
<reference evidence="9" key="1">
    <citation type="submission" date="2020-06" db="EMBL/GenBank/DDBJ databases">
        <title>WGS assembly of Ceratodon purpureus strain R40.</title>
        <authorList>
            <person name="Carey S.B."/>
            <person name="Jenkins J."/>
            <person name="Shu S."/>
            <person name="Lovell J.T."/>
            <person name="Sreedasyam A."/>
            <person name="Maumus F."/>
            <person name="Tiley G.P."/>
            <person name="Fernandez-Pozo N."/>
            <person name="Barry K."/>
            <person name="Chen C."/>
            <person name="Wang M."/>
            <person name="Lipzen A."/>
            <person name="Daum C."/>
            <person name="Saski C.A."/>
            <person name="Payton A.C."/>
            <person name="Mcbreen J.C."/>
            <person name="Conrad R.E."/>
            <person name="Kollar L.M."/>
            <person name="Olsson S."/>
            <person name="Huttunen S."/>
            <person name="Landis J.B."/>
            <person name="Wickett N.J."/>
            <person name="Johnson M.G."/>
            <person name="Rensing S.A."/>
            <person name="Grimwood J."/>
            <person name="Schmutz J."/>
            <person name="Mcdaniel S.F."/>
        </authorList>
    </citation>
    <scope>NUCLEOTIDE SEQUENCE</scope>
    <source>
        <strain evidence="9">R40</strain>
    </source>
</reference>
<feature type="transmembrane region" description="Helical" evidence="8">
    <location>
        <begin position="97"/>
        <end position="130"/>
    </location>
</feature>
<dbReference type="Pfam" id="PF04511">
    <property type="entry name" value="DER1"/>
    <property type="match status" value="1"/>
</dbReference>
<keyword evidence="6 8" id="KW-1133">Transmembrane helix</keyword>
<evidence type="ECO:0000256" key="1">
    <source>
        <dbReference type="ARBA" id="ARBA00003292"/>
    </source>
</evidence>
<dbReference type="GO" id="GO:0005789">
    <property type="term" value="C:endoplasmic reticulum membrane"/>
    <property type="evidence" value="ECO:0007669"/>
    <property type="project" value="UniProtKB-SubCell"/>
</dbReference>
<comment type="function">
    <text evidence="1">May be involved in the degradation process of specific misfolded endoplasmic reticulum (ER) luminal proteins.</text>
</comment>
<dbReference type="InterPro" id="IPR007599">
    <property type="entry name" value="DER1"/>
</dbReference>
<evidence type="ECO:0000256" key="7">
    <source>
        <dbReference type="ARBA" id="ARBA00023136"/>
    </source>
</evidence>
<feature type="transmembrane region" description="Helical" evidence="8">
    <location>
        <begin position="55"/>
        <end position="77"/>
    </location>
</feature>
<dbReference type="EMBL" id="CM026431">
    <property type="protein sequence ID" value="KAG0559388.1"/>
    <property type="molecule type" value="Genomic_DNA"/>
</dbReference>
<feature type="transmembrane region" description="Helical" evidence="8">
    <location>
        <begin position="166"/>
        <end position="186"/>
    </location>
</feature>
<feature type="transmembrane region" description="Helical" evidence="8">
    <location>
        <begin position="142"/>
        <end position="160"/>
    </location>
</feature>
<evidence type="ECO:0000256" key="5">
    <source>
        <dbReference type="ARBA" id="ARBA00022824"/>
    </source>
</evidence>
<feature type="transmembrane region" description="Helical" evidence="8">
    <location>
        <begin position="17"/>
        <end position="34"/>
    </location>
</feature>
<sequence>MSSPGDFYRSLPPVTKAYGTLCFLTTVAYQLHLLNPEWIYLDFALVTKKFQIWRLFTNFFFLGGFSMAFGIRILMIARYGVQLEQGPFAKRTADFLWMMIVSMITCLVISLTVPFFNSIFMGGSLVFMLLYVWSREFPSSKVSLMGLVSLQGFWLPWALLLVNTMFGAPLMSDLLGIIVGHAYYFLAVLHPRATGQDYLKTPAWVHKLVAKWSAAGPEAFSPPPPSPVAAAVQGVRSAFTGRSYRLNQ</sequence>
<gene>
    <name evidence="9" type="ORF">KC19_10G100600</name>
</gene>
<evidence type="ECO:0000256" key="2">
    <source>
        <dbReference type="ARBA" id="ARBA00004477"/>
    </source>
</evidence>
<dbReference type="SUPFAM" id="SSF144091">
    <property type="entry name" value="Rhomboid-like"/>
    <property type="match status" value="1"/>
</dbReference>
<evidence type="ECO:0000256" key="6">
    <source>
        <dbReference type="ARBA" id="ARBA00022989"/>
    </source>
</evidence>
<keyword evidence="4 8" id="KW-0812">Transmembrane</keyword>
<organism evidence="9 10">
    <name type="scientific">Ceratodon purpureus</name>
    <name type="common">Fire moss</name>
    <name type="synonym">Dicranum purpureum</name>
    <dbReference type="NCBI Taxonomy" id="3225"/>
    <lineage>
        <taxon>Eukaryota</taxon>
        <taxon>Viridiplantae</taxon>
        <taxon>Streptophyta</taxon>
        <taxon>Embryophyta</taxon>
        <taxon>Bryophyta</taxon>
        <taxon>Bryophytina</taxon>
        <taxon>Bryopsida</taxon>
        <taxon>Dicranidae</taxon>
        <taxon>Pseudoditrichales</taxon>
        <taxon>Ditrichaceae</taxon>
        <taxon>Ceratodon</taxon>
    </lineage>
</organism>
<evidence type="ECO:0000313" key="10">
    <source>
        <dbReference type="Proteomes" id="UP000822688"/>
    </source>
</evidence>
<evidence type="ECO:0000256" key="3">
    <source>
        <dbReference type="ARBA" id="ARBA00008917"/>
    </source>
</evidence>
<name>A0A8T0GNS2_CERPU</name>
<proteinExistence type="inferred from homology"/>
<evidence type="ECO:0000256" key="4">
    <source>
        <dbReference type="ARBA" id="ARBA00022692"/>
    </source>
</evidence>
<keyword evidence="7 8" id="KW-0472">Membrane</keyword>
<accession>A0A8T0GNS2</accession>
<comment type="caution">
    <text evidence="9">The sequence shown here is derived from an EMBL/GenBank/DDBJ whole genome shotgun (WGS) entry which is preliminary data.</text>
</comment>
<protein>
    <recommendedName>
        <fullName evidence="8">Derlin</fullName>
    </recommendedName>
</protein>
<dbReference type="OrthoDB" id="1716531at2759"/>
<keyword evidence="5 8" id="KW-0256">Endoplasmic reticulum</keyword>
<comment type="function">
    <text evidence="8">May be involved in the degradation of misfolded endoplasmic reticulum (ER) luminal proteins.</text>
</comment>
<comment type="similarity">
    <text evidence="3 8">Belongs to the derlin family.</text>
</comment>
<dbReference type="AlphaFoldDB" id="A0A8T0GNS2"/>
<comment type="subcellular location">
    <subcellularLocation>
        <location evidence="2 8">Endoplasmic reticulum membrane</location>
        <topology evidence="2 8">Multi-pass membrane protein</topology>
    </subcellularLocation>
</comment>
<dbReference type="PANTHER" id="PTHR11009">
    <property type="entry name" value="DER1-LIKE PROTEIN, DERLIN"/>
    <property type="match status" value="1"/>
</dbReference>